<keyword evidence="2" id="KW-0813">Transport</keyword>
<protein>
    <recommendedName>
        <fullName evidence="14">Ion transport domain-containing protein</fullName>
    </recommendedName>
</protein>
<dbReference type="GO" id="GO:0001508">
    <property type="term" value="P:action potential"/>
    <property type="evidence" value="ECO:0007669"/>
    <property type="project" value="TreeGrafter"/>
</dbReference>
<keyword evidence="6" id="KW-0851">Voltage-gated channel</keyword>
<feature type="region of interest" description="Disordered" evidence="12">
    <location>
        <begin position="539"/>
        <end position="572"/>
    </location>
</feature>
<evidence type="ECO:0000256" key="9">
    <source>
        <dbReference type="ARBA" id="ARBA00023065"/>
    </source>
</evidence>
<evidence type="ECO:0000313" key="15">
    <source>
        <dbReference type="EMBL" id="CAD8743523.1"/>
    </source>
</evidence>
<dbReference type="Pfam" id="PF00520">
    <property type="entry name" value="Ion_trans"/>
    <property type="match status" value="1"/>
</dbReference>
<dbReference type="InterPro" id="IPR005821">
    <property type="entry name" value="Ion_trans_dom"/>
</dbReference>
<organism evidence="16">
    <name type="scientific">Hemiselmis andersenii</name>
    <name type="common">Cryptophyte alga</name>
    <dbReference type="NCBI Taxonomy" id="464988"/>
    <lineage>
        <taxon>Eukaryota</taxon>
        <taxon>Cryptophyceae</taxon>
        <taxon>Cryptomonadales</taxon>
        <taxon>Hemiselmidaceae</taxon>
        <taxon>Hemiselmis</taxon>
    </lineage>
</organism>
<feature type="region of interest" description="Disordered" evidence="12">
    <location>
        <begin position="417"/>
        <end position="483"/>
    </location>
</feature>
<dbReference type="GO" id="GO:0005249">
    <property type="term" value="F:voltage-gated potassium channel activity"/>
    <property type="evidence" value="ECO:0007669"/>
    <property type="project" value="InterPro"/>
</dbReference>
<keyword evidence="3" id="KW-0633">Potassium transport</keyword>
<evidence type="ECO:0000313" key="16">
    <source>
        <dbReference type="EMBL" id="CAD8976229.1"/>
    </source>
</evidence>
<evidence type="ECO:0000256" key="13">
    <source>
        <dbReference type="SAM" id="Phobius"/>
    </source>
</evidence>
<name>A0A6T8KAM2_HEMAN</name>
<evidence type="ECO:0000256" key="7">
    <source>
        <dbReference type="ARBA" id="ARBA00022958"/>
    </source>
</evidence>
<keyword evidence="8 13" id="KW-1133">Transmembrane helix</keyword>
<evidence type="ECO:0000256" key="5">
    <source>
        <dbReference type="ARBA" id="ARBA00022826"/>
    </source>
</evidence>
<feature type="transmembrane region" description="Helical" evidence="13">
    <location>
        <begin position="99"/>
        <end position="118"/>
    </location>
</feature>
<feature type="region of interest" description="Disordered" evidence="12">
    <location>
        <begin position="1"/>
        <end position="77"/>
    </location>
</feature>
<keyword evidence="11" id="KW-0407">Ion channel</keyword>
<dbReference type="EMBL" id="HBFX01045347">
    <property type="protein sequence ID" value="CAD8976229.1"/>
    <property type="molecule type" value="Transcribed_RNA"/>
</dbReference>
<dbReference type="InterPro" id="IPR027359">
    <property type="entry name" value="Volt_channel_dom_sf"/>
</dbReference>
<feature type="compositionally biased region" description="Low complexity" evidence="12">
    <location>
        <begin position="452"/>
        <end position="463"/>
    </location>
</feature>
<dbReference type="Gene3D" id="1.10.287.70">
    <property type="match status" value="1"/>
</dbReference>
<evidence type="ECO:0000256" key="3">
    <source>
        <dbReference type="ARBA" id="ARBA00022538"/>
    </source>
</evidence>
<keyword evidence="5" id="KW-0631">Potassium channel</keyword>
<dbReference type="PRINTS" id="PR00169">
    <property type="entry name" value="KCHANNEL"/>
</dbReference>
<dbReference type="GO" id="GO:0008076">
    <property type="term" value="C:voltage-gated potassium channel complex"/>
    <property type="evidence" value="ECO:0007669"/>
    <property type="project" value="InterPro"/>
</dbReference>
<evidence type="ECO:0000256" key="4">
    <source>
        <dbReference type="ARBA" id="ARBA00022692"/>
    </source>
</evidence>
<proteinExistence type="predicted"/>
<keyword evidence="10 13" id="KW-0472">Membrane</keyword>
<evidence type="ECO:0000256" key="10">
    <source>
        <dbReference type="ARBA" id="ARBA00023136"/>
    </source>
</evidence>
<feature type="compositionally biased region" description="Basic and acidic residues" evidence="12">
    <location>
        <begin position="417"/>
        <end position="431"/>
    </location>
</feature>
<feature type="transmembrane region" description="Helical" evidence="13">
    <location>
        <begin position="255"/>
        <end position="277"/>
    </location>
</feature>
<dbReference type="PANTHER" id="PTHR11537:SF254">
    <property type="entry name" value="POTASSIUM VOLTAGE-GATED CHANNEL PROTEIN SHAB"/>
    <property type="match status" value="1"/>
</dbReference>
<reference evidence="16" key="1">
    <citation type="submission" date="2021-01" db="EMBL/GenBank/DDBJ databases">
        <authorList>
            <person name="Corre E."/>
            <person name="Pelletier E."/>
            <person name="Niang G."/>
            <person name="Scheremetjew M."/>
            <person name="Finn R."/>
            <person name="Kale V."/>
            <person name="Holt S."/>
            <person name="Cochrane G."/>
            <person name="Meng A."/>
            <person name="Brown T."/>
            <person name="Cohen L."/>
        </authorList>
    </citation>
    <scope>NUCLEOTIDE SEQUENCE</scope>
    <source>
        <strain evidence="15">CCMP441</strain>
        <strain evidence="16">CCMP644</strain>
    </source>
</reference>
<keyword evidence="4 13" id="KW-0812">Transmembrane</keyword>
<evidence type="ECO:0000256" key="1">
    <source>
        <dbReference type="ARBA" id="ARBA00004141"/>
    </source>
</evidence>
<sequence length="572" mass="62508">MIRVSGAAARKKAQAGARVHADDDGGASTHSPGGRGGHHPSMSVNASSHEQSLGGDTNSNGGKSEDEDREDGRPLKQDQTARDRWWLRLDDPSYSVEGYWWSIAILLLITLSCTAFVVETIPSMCCGRYDAVWENIEVVCVSAFTIEYIARIVACPVWACGDASSMFNWGKNATTFDKVMREVFARCRFFWRPLNLVDCAAILPFYITLASDSGAGGTQFLRVIRLARVFRLFKLSKYSEGMHLLSSTMVRSWRALGMLFFFMVISVIVFSSIMYFVERGHYFYCTAEAVALGKCDASEIATRTEGLGLEFCDDWANDGTNQVAAKRLSCCHKEAWYAIPPSDVNGDGCADRSKFDSIPLTAWWCVVTMTTVGYGDVVPLTTGGKLVAMVTMLGGILILALPITVIGSNFNIEYEKSEEEKKHRQELDDKQSMQSSSKSKNRVEAAAPPPSADGTAPATTATPQRDLSTRDVTGPSKDTSEQLRGSFAKEISTSQSLLLEQVKQILEQQREEVIKKADRMIQLHVREIAHQVVAKSLASHNGGGLASTKASPGTQPITQTPSNDSNSSQPAG</sequence>
<dbReference type="PANTHER" id="PTHR11537">
    <property type="entry name" value="VOLTAGE-GATED POTASSIUM CHANNEL"/>
    <property type="match status" value="1"/>
</dbReference>
<dbReference type="Gene3D" id="1.20.120.350">
    <property type="entry name" value="Voltage-gated potassium channels. Chain C"/>
    <property type="match status" value="1"/>
</dbReference>
<evidence type="ECO:0000256" key="2">
    <source>
        <dbReference type="ARBA" id="ARBA00022448"/>
    </source>
</evidence>
<feature type="compositionally biased region" description="Polar residues" evidence="12">
    <location>
        <begin position="44"/>
        <end position="62"/>
    </location>
</feature>
<dbReference type="SUPFAM" id="SSF81324">
    <property type="entry name" value="Voltage-gated potassium channels"/>
    <property type="match status" value="1"/>
</dbReference>
<comment type="subcellular location">
    <subcellularLocation>
        <location evidence="1">Membrane</location>
        <topology evidence="1">Multi-pass membrane protein</topology>
    </subcellularLocation>
</comment>
<evidence type="ECO:0000259" key="14">
    <source>
        <dbReference type="Pfam" id="PF00520"/>
    </source>
</evidence>
<keyword evidence="9" id="KW-0406">Ion transport</keyword>
<evidence type="ECO:0000256" key="12">
    <source>
        <dbReference type="SAM" id="MobiDB-lite"/>
    </source>
</evidence>
<feature type="compositionally biased region" description="Polar residues" evidence="12">
    <location>
        <begin position="548"/>
        <end position="572"/>
    </location>
</feature>
<evidence type="ECO:0000256" key="8">
    <source>
        <dbReference type="ARBA" id="ARBA00022989"/>
    </source>
</evidence>
<keyword evidence="7" id="KW-0630">Potassium</keyword>
<feature type="compositionally biased region" description="Basic and acidic residues" evidence="12">
    <location>
        <begin position="63"/>
        <end position="77"/>
    </location>
</feature>
<dbReference type="AlphaFoldDB" id="A0A6T8KAM2"/>
<feature type="transmembrane region" description="Helical" evidence="13">
    <location>
        <begin position="386"/>
        <end position="412"/>
    </location>
</feature>
<dbReference type="EMBL" id="HBFK01016253">
    <property type="protein sequence ID" value="CAD8743523.1"/>
    <property type="molecule type" value="Transcribed_RNA"/>
</dbReference>
<gene>
    <name evidence="16" type="ORF">HAND00432_LOCUS27234</name>
    <name evidence="15" type="ORF">HAND1043_LOCUS10018</name>
</gene>
<evidence type="ECO:0000256" key="6">
    <source>
        <dbReference type="ARBA" id="ARBA00022882"/>
    </source>
</evidence>
<evidence type="ECO:0000256" key="11">
    <source>
        <dbReference type="ARBA" id="ARBA00023303"/>
    </source>
</evidence>
<feature type="domain" description="Ion transport" evidence="14">
    <location>
        <begin position="99"/>
        <end position="417"/>
    </location>
</feature>
<accession>A0A6T8KAM2</accession>
<dbReference type="InterPro" id="IPR028325">
    <property type="entry name" value="VG_K_chnl"/>
</dbReference>